<dbReference type="Pfam" id="PF00795">
    <property type="entry name" value="CN_hydrolase"/>
    <property type="match status" value="2"/>
</dbReference>
<dbReference type="InterPro" id="IPR003010">
    <property type="entry name" value="C-N_Hydrolase"/>
</dbReference>
<dbReference type="PANTHER" id="PTHR43674">
    <property type="entry name" value="NITRILASE C965.09-RELATED"/>
    <property type="match status" value="1"/>
</dbReference>
<dbReference type="GO" id="GO:0016811">
    <property type="term" value="F:hydrolase activity, acting on carbon-nitrogen (but not peptide) bonds, in linear amides"/>
    <property type="evidence" value="ECO:0007669"/>
    <property type="project" value="TreeGrafter"/>
</dbReference>
<accession>A0A1A5ZW21</accession>
<dbReference type="VEuPathDB" id="FungiDB:I303_07918"/>
<reference evidence="3" key="1">
    <citation type="submission" date="2013-07" db="EMBL/GenBank/DDBJ databases">
        <title>The Genome Sequence of Cryptococcus dejecticola CBS10117.</title>
        <authorList>
            <consortium name="The Broad Institute Genome Sequencing Platform"/>
            <person name="Cuomo C."/>
            <person name="Litvintseva A."/>
            <person name="Chen Y."/>
            <person name="Heitman J."/>
            <person name="Sun S."/>
            <person name="Springer D."/>
            <person name="Dromer F."/>
            <person name="Young S.K."/>
            <person name="Zeng Q."/>
            <person name="Gargeya S."/>
            <person name="Fitzgerald M."/>
            <person name="Abouelleil A."/>
            <person name="Alvarado L."/>
            <person name="Berlin A.M."/>
            <person name="Chapman S.B."/>
            <person name="Dewar J."/>
            <person name="Goldberg J."/>
            <person name="Griggs A."/>
            <person name="Gujja S."/>
            <person name="Hansen M."/>
            <person name="Howarth C."/>
            <person name="Imamovic A."/>
            <person name="Larimer J."/>
            <person name="McCowan C."/>
            <person name="Murphy C."/>
            <person name="Pearson M."/>
            <person name="Priest M."/>
            <person name="Roberts A."/>
            <person name="Saif S."/>
            <person name="Shea T."/>
            <person name="Sykes S."/>
            <person name="Wortman J."/>
            <person name="Nusbaum C."/>
            <person name="Birren B."/>
        </authorList>
    </citation>
    <scope>NUCLEOTIDE SEQUENCE [LARGE SCALE GENOMIC DNA]</scope>
    <source>
        <strain evidence="3">CBS 10117</strain>
    </source>
</reference>
<proteinExistence type="predicted"/>
<dbReference type="STRING" id="1296121.A0A1A5ZW21"/>
<dbReference type="Gene3D" id="3.60.110.10">
    <property type="entry name" value="Carbon-nitrogen hydrolase"/>
    <property type="match status" value="1"/>
</dbReference>
<dbReference type="EMBL" id="KI894036">
    <property type="protein sequence ID" value="OBR82005.1"/>
    <property type="molecule type" value="Genomic_DNA"/>
</dbReference>
<dbReference type="InterPro" id="IPR050345">
    <property type="entry name" value="Aliph_Amidase/BUP"/>
</dbReference>
<sequence length="346" mass="38572">MTKIRVAIAQTAPVVAPEGPAKLEKPHSTSPFSTIDQNLTIAVEYVERAAAGKAEVVIFPEYFLQGIVNQNRQYLTFPSKHLLTFLQTLAKIHGIALCGTIVHGTREEGAGPIPDSNPFDHISTHTAKSTHTNTKQPGITPAQLEWAKYLEKHPLSTEESAQPVLYNTAFFIDEKGELIGEYTKKNLWHPEREYLTAGEEEHRVFETKWGKVGMMICWDMSHPAHAQDLANQGADVIFAPTFWYATDSEPIIHKYEHDPEYEHHMVQSLCFARCAETETVWIMCNAGGDPLEGFMGGSGAWVPLRGKVASCEVGPKLEIVEIDLSVLKDSRETYKVREDAARRSAS</sequence>
<keyword evidence="1" id="KW-0378">Hydrolase</keyword>
<evidence type="ECO:0000259" key="2">
    <source>
        <dbReference type="PROSITE" id="PS50263"/>
    </source>
</evidence>
<dbReference type="AlphaFoldDB" id="A0A1A5ZW21"/>
<dbReference type="InterPro" id="IPR036526">
    <property type="entry name" value="C-N_Hydrolase_sf"/>
</dbReference>
<dbReference type="SUPFAM" id="SSF56317">
    <property type="entry name" value="Carbon-nitrogen hydrolase"/>
    <property type="match status" value="1"/>
</dbReference>
<dbReference type="PROSITE" id="PS50263">
    <property type="entry name" value="CN_HYDROLASE"/>
    <property type="match status" value="1"/>
</dbReference>
<feature type="domain" description="CN hydrolase" evidence="2">
    <location>
        <begin position="4"/>
        <end position="326"/>
    </location>
</feature>
<gene>
    <name evidence="3" type="ORF">I303_07918</name>
</gene>
<protein>
    <recommendedName>
        <fullName evidence="2">CN hydrolase domain-containing protein</fullName>
    </recommendedName>
</protein>
<name>A0A1A5ZW21_9TREE</name>
<organism evidence="3">
    <name type="scientific">Kwoniella dejecticola CBS 10117</name>
    <dbReference type="NCBI Taxonomy" id="1296121"/>
    <lineage>
        <taxon>Eukaryota</taxon>
        <taxon>Fungi</taxon>
        <taxon>Dikarya</taxon>
        <taxon>Basidiomycota</taxon>
        <taxon>Agaricomycotina</taxon>
        <taxon>Tremellomycetes</taxon>
        <taxon>Tremellales</taxon>
        <taxon>Cryptococcaceae</taxon>
        <taxon>Kwoniella</taxon>
    </lineage>
</organism>
<dbReference type="PANTHER" id="PTHR43674:SF16">
    <property type="entry name" value="CARBON-NITROGEN FAMILY, PUTATIVE (AFU_ORTHOLOGUE AFUA_5G02350)-RELATED"/>
    <property type="match status" value="1"/>
</dbReference>
<evidence type="ECO:0000313" key="3">
    <source>
        <dbReference type="EMBL" id="OBR82005.1"/>
    </source>
</evidence>
<evidence type="ECO:0000256" key="1">
    <source>
        <dbReference type="ARBA" id="ARBA00022801"/>
    </source>
</evidence>
<dbReference type="CDD" id="cd07197">
    <property type="entry name" value="nitrilase"/>
    <property type="match status" value="1"/>
</dbReference>
<dbReference type="OrthoDB" id="412018at2759"/>